<dbReference type="SUPFAM" id="SSF53448">
    <property type="entry name" value="Nucleotide-diphospho-sugar transferases"/>
    <property type="match status" value="1"/>
</dbReference>
<accession>A0ABZ0Y0I3</accession>
<dbReference type="Gene3D" id="3.90.550.10">
    <property type="entry name" value="Spore Coat Polysaccharide Biosynthesis Protein SpsA, Chain A"/>
    <property type="match status" value="1"/>
</dbReference>
<keyword evidence="1" id="KW-0812">Transmembrane</keyword>
<keyword evidence="4" id="KW-1185">Reference proteome</keyword>
<dbReference type="InterPro" id="IPR001173">
    <property type="entry name" value="Glyco_trans_2-like"/>
</dbReference>
<dbReference type="PANTHER" id="PTHR22916:SF3">
    <property type="entry name" value="UDP-GLCNAC:BETAGAL BETA-1,3-N-ACETYLGLUCOSAMINYLTRANSFERASE-LIKE PROTEIN 1"/>
    <property type="match status" value="1"/>
</dbReference>
<dbReference type="GO" id="GO:0016757">
    <property type="term" value="F:glycosyltransferase activity"/>
    <property type="evidence" value="ECO:0007669"/>
    <property type="project" value="UniProtKB-KW"/>
</dbReference>
<dbReference type="InterPro" id="IPR029044">
    <property type="entry name" value="Nucleotide-diphossugar_trans"/>
</dbReference>
<keyword evidence="1" id="KW-1133">Transmembrane helix</keyword>
<evidence type="ECO:0000256" key="1">
    <source>
        <dbReference type="SAM" id="Phobius"/>
    </source>
</evidence>
<gene>
    <name evidence="3" type="ORF">SR858_04100</name>
</gene>
<sequence>MSSLNSHGTRQLTSVLIPLYNHAAYIVECLDGVLQQDPSNIELLLIDDGSSDNGFQVAQQWKETHGSRFARIEFQRQENAGITHTFDRLLRNSTGNIIAIVASDDVLLPGSIAARLSLLNEPGVMAVFGDAIPIDAQSKITGASAIGEIGKPSSRVALCDPRTLPWELIFRWNIYGSVLMCRREGILKPDGSSVLNLEIFSEDMQLYYLLSSKDSLRYLNQPVAKYRIHTTNTSHTQSNVLKLRKNIYHSRKHAMIGMPIWRRAVVGMQAFTYNRWRDGLASRLLLPFVAAAYAGILGARVAYDFYRTKILGQTQDV</sequence>
<protein>
    <submittedName>
        <fullName evidence="3">Glycosyltransferase</fullName>
        <ecNumber evidence="3">2.4.-.-</ecNumber>
    </submittedName>
</protein>
<name>A0ABZ0Y0I3_9BURK</name>
<organism evidence="3 4">
    <name type="scientific">Duganella zoogloeoides</name>
    <dbReference type="NCBI Taxonomy" id="75659"/>
    <lineage>
        <taxon>Bacteria</taxon>
        <taxon>Pseudomonadati</taxon>
        <taxon>Pseudomonadota</taxon>
        <taxon>Betaproteobacteria</taxon>
        <taxon>Burkholderiales</taxon>
        <taxon>Oxalobacteraceae</taxon>
        <taxon>Telluria group</taxon>
        <taxon>Duganella</taxon>
    </lineage>
</organism>
<keyword evidence="3" id="KW-0328">Glycosyltransferase</keyword>
<reference evidence="3 4" key="1">
    <citation type="submission" date="2023-11" db="EMBL/GenBank/DDBJ databases">
        <title>MicrobeMod: A computational toolkit for identifying prokaryotic methylation and restriction-modification with nanopore sequencing.</title>
        <authorList>
            <person name="Crits-Christoph A."/>
            <person name="Kang S.C."/>
            <person name="Lee H."/>
            <person name="Ostrov N."/>
        </authorList>
    </citation>
    <scope>NUCLEOTIDE SEQUENCE [LARGE SCALE GENOMIC DNA]</scope>
    <source>
        <strain evidence="3 4">ATCC 25935</strain>
    </source>
</reference>
<dbReference type="Pfam" id="PF00535">
    <property type="entry name" value="Glycos_transf_2"/>
    <property type="match status" value="1"/>
</dbReference>
<evidence type="ECO:0000313" key="3">
    <source>
        <dbReference type="EMBL" id="WQH05532.1"/>
    </source>
</evidence>
<evidence type="ECO:0000313" key="4">
    <source>
        <dbReference type="Proteomes" id="UP001326110"/>
    </source>
</evidence>
<keyword evidence="3" id="KW-0808">Transferase</keyword>
<keyword evidence="1" id="KW-0472">Membrane</keyword>
<dbReference type="RefSeq" id="WP_019923012.1">
    <property type="nucleotide sequence ID" value="NZ_CP140152.1"/>
</dbReference>
<feature type="domain" description="Glycosyltransferase 2-like" evidence="2">
    <location>
        <begin position="14"/>
        <end position="131"/>
    </location>
</feature>
<dbReference type="EC" id="2.4.-.-" evidence="3"/>
<dbReference type="PANTHER" id="PTHR22916">
    <property type="entry name" value="GLYCOSYLTRANSFERASE"/>
    <property type="match status" value="1"/>
</dbReference>
<dbReference type="GeneID" id="43164660"/>
<dbReference type="EMBL" id="CP140152">
    <property type="protein sequence ID" value="WQH05532.1"/>
    <property type="molecule type" value="Genomic_DNA"/>
</dbReference>
<dbReference type="Proteomes" id="UP001326110">
    <property type="component" value="Chromosome"/>
</dbReference>
<evidence type="ECO:0000259" key="2">
    <source>
        <dbReference type="Pfam" id="PF00535"/>
    </source>
</evidence>
<proteinExistence type="predicted"/>
<feature type="transmembrane region" description="Helical" evidence="1">
    <location>
        <begin position="284"/>
        <end position="303"/>
    </location>
</feature>